<dbReference type="InterPro" id="IPR001712">
    <property type="entry name" value="T3SS_FHIPEP"/>
</dbReference>
<dbReference type="Pfam" id="PF00771">
    <property type="entry name" value="FHIPEP"/>
    <property type="match status" value="1"/>
</dbReference>
<dbReference type="NCBIfam" id="TIGR01398">
    <property type="entry name" value="FlhA"/>
    <property type="match status" value="1"/>
</dbReference>
<reference evidence="9 10" key="1">
    <citation type="journal article" date="2014" name="Genome Announc.">
        <title>Draft genome sequences of eight enterohepatic helicobacter species isolated from both laboratory and wild rodents.</title>
        <authorList>
            <person name="Sheh A."/>
            <person name="Shen Z."/>
            <person name="Fox J.G."/>
        </authorList>
    </citation>
    <scope>NUCLEOTIDE SEQUENCE [LARGE SCALE GENOMIC DNA]</scope>
    <source>
        <strain evidence="9 10">MIT 01-6451</strain>
    </source>
</reference>
<comment type="similarity">
    <text evidence="2 7">Belongs to the FHIPEP (flagella/HR/invasion proteins export pore) family.</text>
</comment>
<comment type="subcellular location">
    <subcellularLocation>
        <location evidence="1 7">Cell membrane</location>
        <topology evidence="1 7">Multi-pass membrane protein</topology>
    </subcellularLocation>
</comment>
<dbReference type="InterPro" id="IPR006301">
    <property type="entry name" value="FlhA"/>
</dbReference>
<keyword evidence="7" id="KW-0653">Protein transport</keyword>
<dbReference type="EMBL" id="JRMQ02000001">
    <property type="protein sequence ID" value="TLE03225.1"/>
    <property type="molecule type" value="Genomic_DNA"/>
</dbReference>
<keyword evidence="10" id="KW-1185">Reference proteome</keyword>
<keyword evidence="6 7" id="KW-0472">Membrane</keyword>
<keyword evidence="7" id="KW-1006">Bacterial flagellum protein export</keyword>
<dbReference type="Gene3D" id="1.10.8.540">
    <property type="entry name" value="FHIPEP family, domain 3"/>
    <property type="match status" value="1"/>
</dbReference>
<evidence type="ECO:0000256" key="1">
    <source>
        <dbReference type="ARBA" id="ARBA00004651"/>
    </source>
</evidence>
<keyword evidence="4 7" id="KW-0812">Transmembrane</keyword>
<feature type="transmembrane region" description="Helical" evidence="7">
    <location>
        <begin position="25"/>
        <end position="43"/>
    </location>
</feature>
<evidence type="ECO:0000313" key="10">
    <source>
        <dbReference type="Proteomes" id="UP000029707"/>
    </source>
</evidence>
<dbReference type="InterPro" id="IPR042193">
    <property type="entry name" value="FHIPEP_3"/>
</dbReference>
<keyword evidence="7" id="KW-0813">Transport</keyword>
<evidence type="ECO:0000256" key="6">
    <source>
        <dbReference type="ARBA" id="ARBA00023136"/>
    </source>
</evidence>
<dbReference type="PROSITE" id="PS00994">
    <property type="entry name" value="FHIPEP"/>
    <property type="match status" value="1"/>
</dbReference>
<organism evidence="9 10">
    <name type="scientific">Helicobacter japonicus</name>
    <dbReference type="NCBI Taxonomy" id="425400"/>
    <lineage>
        <taxon>Bacteria</taxon>
        <taxon>Pseudomonadati</taxon>
        <taxon>Campylobacterota</taxon>
        <taxon>Epsilonproteobacteria</taxon>
        <taxon>Campylobacterales</taxon>
        <taxon>Helicobacteraceae</taxon>
        <taxon>Helicobacter</taxon>
    </lineage>
</organism>
<evidence type="ECO:0000256" key="5">
    <source>
        <dbReference type="ARBA" id="ARBA00022989"/>
    </source>
</evidence>
<keyword evidence="9" id="KW-0969">Cilium</keyword>
<gene>
    <name evidence="7 9" type="primary">flhA</name>
    <name evidence="9" type="ORF">LS65_000135</name>
</gene>
<feature type="region of interest" description="Disordered" evidence="8">
    <location>
        <begin position="357"/>
        <end position="381"/>
    </location>
</feature>
<feature type="transmembrane region" description="Helical" evidence="7">
    <location>
        <begin position="254"/>
        <end position="275"/>
    </location>
</feature>
<evidence type="ECO:0000256" key="8">
    <source>
        <dbReference type="SAM" id="MobiDB-lite"/>
    </source>
</evidence>
<protein>
    <recommendedName>
        <fullName evidence="7">Flagellar biosynthesis protein FlhA</fullName>
    </recommendedName>
</protein>
<feature type="transmembrane region" description="Helical" evidence="7">
    <location>
        <begin position="49"/>
        <end position="68"/>
    </location>
</feature>
<dbReference type="GO" id="GO:0044780">
    <property type="term" value="P:bacterial-type flagellum assembly"/>
    <property type="evidence" value="ECO:0007669"/>
    <property type="project" value="InterPro"/>
</dbReference>
<evidence type="ECO:0000256" key="2">
    <source>
        <dbReference type="ARBA" id="ARBA00008835"/>
    </source>
</evidence>
<dbReference type="OrthoDB" id="9759185at2"/>
<dbReference type="PANTHER" id="PTHR30161">
    <property type="entry name" value="FLAGELLAR EXPORT PROTEIN, MEMBRANE FLHA SUBUNIT-RELATED"/>
    <property type="match status" value="1"/>
</dbReference>
<comment type="caution">
    <text evidence="9">The sequence shown here is derived from an EMBL/GenBank/DDBJ whole genome shotgun (WGS) entry which is preliminary data.</text>
</comment>
<comment type="function">
    <text evidence="7">Required for formation of the rod structure of the flagellar apparatus. Together with FliI and FliH, may constitute the export apparatus of flagellin.</text>
</comment>
<dbReference type="Gene3D" id="3.40.30.60">
    <property type="entry name" value="FHIPEP family, domain 1"/>
    <property type="match status" value="1"/>
</dbReference>
<keyword evidence="5 7" id="KW-1133">Transmembrane helix</keyword>
<dbReference type="PIRSF" id="PIRSF005419">
    <property type="entry name" value="FlhA"/>
    <property type="match status" value="1"/>
</dbReference>
<keyword evidence="3 7" id="KW-1003">Cell membrane</keyword>
<feature type="transmembrane region" description="Helical" evidence="7">
    <location>
        <begin position="296"/>
        <end position="329"/>
    </location>
</feature>
<dbReference type="AlphaFoldDB" id="A0A4U8TTQ1"/>
<dbReference type="Proteomes" id="UP000029707">
    <property type="component" value="Unassembled WGS sequence"/>
</dbReference>
<dbReference type="PANTHER" id="PTHR30161:SF1">
    <property type="entry name" value="FLAGELLAR BIOSYNTHESIS PROTEIN FLHA-RELATED"/>
    <property type="match status" value="1"/>
</dbReference>
<evidence type="ECO:0000256" key="3">
    <source>
        <dbReference type="ARBA" id="ARBA00022475"/>
    </source>
</evidence>
<proteinExistence type="inferred from homology"/>
<dbReference type="GO" id="GO:0005886">
    <property type="term" value="C:plasma membrane"/>
    <property type="evidence" value="ECO:0007669"/>
    <property type="project" value="UniProtKB-SubCell"/>
</dbReference>
<evidence type="ECO:0000256" key="7">
    <source>
        <dbReference type="RuleBase" id="RU364093"/>
    </source>
</evidence>
<dbReference type="InterPro" id="IPR042194">
    <property type="entry name" value="FHIPEP_1"/>
</dbReference>
<dbReference type="InterPro" id="IPR025505">
    <property type="entry name" value="FHIPEP_CS"/>
</dbReference>
<dbReference type="RefSeq" id="WP_034362810.1">
    <property type="nucleotide sequence ID" value="NZ_CAJUDB010000004.1"/>
</dbReference>
<accession>A0A4U8TTQ1</accession>
<keyword evidence="9" id="KW-0282">Flagellum</keyword>
<name>A0A4U8TTQ1_9HELI</name>
<feature type="transmembrane region" description="Helical" evidence="7">
    <location>
        <begin position="120"/>
        <end position="143"/>
    </location>
</feature>
<sequence length="737" mass="81409">MTFDTTKILNQALPFFRSLSQSKEMIVIVFIVLIVSIIMVPLPSGVLDFLLSISIALSLLIILITLYVDKATEFSAFPTILLIVTLYRLALNVATTRMILSEGHKGTEAVSSIVSAFGQFVVGGNYVIGIIVFTILVIVNLIVITNGSTRVTEVRARFTLDAMPGKQMAIDADLNAGLIGQEEAQKRREALSQEADFYGTMDGASKFVKGDAIASIIITIVNIIGGFLIGVFEHGMSVKQSAETFTILTIGDGLVGQIPALIIATATGIITTRAAKSSQTNFAGDIITQIANSGKILTIVGFILILFALVPGLPISLGFVGAFFFVIAWLTSREDLGSMFASVEKWFNKKDLLKTSHPNESKEQNIDASQHKAQRVQKSEEEIRKEEENVINEALKVETLEIYLGYGLIRLADVKQHGDLLERIRSMRKNIASDYGFIVPQIRIKDNLNLQPNDYTILLKGVKIGGGTVMPDKILAMDTGMVGQPIEGIPTKEPAFNQDALWIDPKDKEDAIIQGYIVIDPSTIITTHLTNLIKTYAEDFITRDEVKVLMDRHAQNFPVVVSEAAKIPMSTILYVLRALLHEGIPIKDLPTILEGIIDTYPVLQNDTESIVEQVRARLARTITDVFRSKDGNLRIFTLSLATEQYLIDRLKEQPSGKNFVLHSNDVQKLVDSVKEEEAVLRQKNIDPILFVDYRIRKPLAKLLEPFDIKSNILGNAEIDPHAKFEVVGTINIDFKDA</sequence>
<dbReference type="Gene3D" id="3.40.50.12790">
    <property type="entry name" value="FHIPEP family, domain 4"/>
    <property type="match status" value="1"/>
</dbReference>
<feature type="transmembrane region" description="Helical" evidence="7">
    <location>
        <begin position="212"/>
        <end position="234"/>
    </location>
</feature>
<dbReference type="GO" id="GO:0009306">
    <property type="term" value="P:protein secretion"/>
    <property type="evidence" value="ECO:0007669"/>
    <property type="project" value="InterPro"/>
</dbReference>
<dbReference type="InterPro" id="IPR042196">
    <property type="entry name" value="FHIPEP_4"/>
</dbReference>
<keyword evidence="9" id="KW-0966">Cell projection</keyword>
<evidence type="ECO:0000256" key="4">
    <source>
        <dbReference type="ARBA" id="ARBA00022692"/>
    </source>
</evidence>
<dbReference type="STRING" id="425400.LS65_07585"/>
<feature type="transmembrane region" description="Helical" evidence="7">
    <location>
        <begin position="80"/>
        <end position="100"/>
    </location>
</feature>
<evidence type="ECO:0000313" key="9">
    <source>
        <dbReference type="EMBL" id="TLE03225.1"/>
    </source>
</evidence>
<keyword evidence="7" id="KW-1005">Bacterial flagellum biogenesis</keyword>
<dbReference type="PRINTS" id="PR00949">
    <property type="entry name" value="TYPE3IMAPROT"/>
</dbReference>